<sequence>MADELHYSSRPDNKRKFDDPAAGAGPSPPARRATGFSAPIASPPPDGPPPPPSYNSVPPPLDGIQLAKQRAQEIAARLFSDAEAKRPRVDNGGGADDTRDKGFGSSATGNCCRTGSKPLNQPIPSQIGMTSQLVPVYGYQGSSKKIEIPNGRVCFPFAHVLALVI</sequence>
<comment type="caution">
    <text evidence="2">The sequence shown here is derived from an EMBL/GenBank/DDBJ whole genome shotgun (WGS) entry which is preliminary data.</text>
</comment>
<reference evidence="2 3" key="1">
    <citation type="journal article" date="2014" name="Agronomy (Basel)">
        <title>A Draft Genome Sequence for Ensete ventricosum, the Drought-Tolerant Tree Against Hunger.</title>
        <authorList>
            <person name="Harrison J."/>
            <person name="Moore K.A."/>
            <person name="Paszkiewicz K."/>
            <person name="Jones T."/>
            <person name="Grant M."/>
            <person name="Ambacheew D."/>
            <person name="Muzemil S."/>
            <person name="Studholme D.J."/>
        </authorList>
    </citation>
    <scope>NUCLEOTIDE SEQUENCE [LARGE SCALE GENOMIC DNA]</scope>
</reference>
<evidence type="ECO:0000313" key="2">
    <source>
        <dbReference type="EMBL" id="RRT84263.1"/>
    </source>
</evidence>
<dbReference type="EMBL" id="AMZH03000335">
    <property type="protein sequence ID" value="RRT84263.1"/>
    <property type="molecule type" value="Genomic_DNA"/>
</dbReference>
<dbReference type="AlphaFoldDB" id="A0A427B714"/>
<dbReference type="Proteomes" id="UP000287651">
    <property type="component" value="Unassembled WGS sequence"/>
</dbReference>
<feature type="region of interest" description="Disordered" evidence="1">
    <location>
        <begin position="77"/>
        <end position="125"/>
    </location>
</feature>
<feature type="compositionally biased region" description="Basic and acidic residues" evidence="1">
    <location>
        <begin position="80"/>
        <end position="89"/>
    </location>
</feature>
<accession>A0A427B714</accession>
<proteinExistence type="predicted"/>
<name>A0A427B714_ENSVE</name>
<organism evidence="2 3">
    <name type="scientific">Ensete ventricosum</name>
    <name type="common">Abyssinian banana</name>
    <name type="synonym">Musa ensete</name>
    <dbReference type="NCBI Taxonomy" id="4639"/>
    <lineage>
        <taxon>Eukaryota</taxon>
        <taxon>Viridiplantae</taxon>
        <taxon>Streptophyta</taxon>
        <taxon>Embryophyta</taxon>
        <taxon>Tracheophyta</taxon>
        <taxon>Spermatophyta</taxon>
        <taxon>Magnoliopsida</taxon>
        <taxon>Liliopsida</taxon>
        <taxon>Zingiberales</taxon>
        <taxon>Musaceae</taxon>
        <taxon>Ensete</taxon>
    </lineage>
</organism>
<feature type="region of interest" description="Disordered" evidence="1">
    <location>
        <begin position="1"/>
        <end position="65"/>
    </location>
</feature>
<feature type="compositionally biased region" description="Pro residues" evidence="1">
    <location>
        <begin position="41"/>
        <end position="61"/>
    </location>
</feature>
<evidence type="ECO:0000313" key="3">
    <source>
        <dbReference type="Proteomes" id="UP000287651"/>
    </source>
</evidence>
<evidence type="ECO:0000256" key="1">
    <source>
        <dbReference type="SAM" id="MobiDB-lite"/>
    </source>
</evidence>
<feature type="compositionally biased region" description="Polar residues" evidence="1">
    <location>
        <begin position="105"/>
        <end position="125"/>
    </location>
</feature>
<protein>
    <submittedName>
        <fullName evidence="2">Uncharacterized protein</fullName>
    </submittedName>
</protein>
<feature type="compositionally biased region" description="Low complexity" evidence="1">
    <location>
        <begin position="20"/>
        <end position="33"/>
    </location>
</feature>
<feature type="compositionally biased region" description="Basic and acidic residues" evidence="1">
    <location>
        <begin position="1"/>
        <end position="19"/>
    </location>
</feature>
<gene>
    <name evidence="2" type="ORF">B296_00000054</name>
</gene>